<feature type="transmembrane region" description="Helical" evidence="8">
    <location>
        <begin position="6"/>
        <end position="26"/>
    </location>
</feature>
<dbReference type="EMBL" id="JU968087">
    <property type="protein sequence ID" value="AFJ68861.1"/>
    <property type="molecule type" value="mRNA"/>
</dbReference>
<comment type="subcellular location">
    <subcellularLocation>
        <location evidence="1">Membrane</location>
        <topology evidence="1">Multi-pass membrane protein</topology>
    </subcellularLocation>
</comment>
<dbReference type="PANTHER" id="PTHR45820:SF4">
    <property type="entry name" value="ZINC TRANSPORTER 63C, ISOFORM F"/>
    <property type="match status" value="1"/>
</dbReference>
<feature type="compositionally biased region" description="Polar residues" evidence="7">
    <location>
        <begin position="199"/>
        <end position="209"/>
    </location>
</feature>
<dbReference type="SUPFAM" id="SSF161111">
    <property type="entry name" value="Cation efflux protein transmembrane domain-like"/>
    <property type="match status" value="1"/>
</dbReference>
<feature type="transmembrane region" description="Helical" evidence="8">
    <location>
        <begin position="110"/>
        <end position="129"/>
    </location>
</feature>
<comment type="similarity">
    <text evidence="2">Belongs to the cation diffusion facilitator (CDF) transporter (TC 2.A.4) family. SLC30A subfamily.</text>
</comment>
<feature type="region of interest" description="Disordered" evidence="7">
    <location>
        <begin position="140"/>
        <end position="238"/>
    </location>
</feature>
<dbReference type="Gene3D" id="1.20.1510.10">
    <property type="entry name" value="Cation efflux protein transmembrane domain"/>
    <property type="match status" value="1"/>
</dbReference>
<evidence type="ECO:0000256" key="4">
    <source>
        <dbReference type="ARBA" id="ARBA00022833"/>
    </source>
</evidence>
<dbReference type="PANTHER" id="PTHR45820">
    <property type="entry name" value="FI23527P1"/>
    <property type="match status" value="1"/>
</dbReference>
<evidence type="ECO:0000256" key="2">
    <source>
        <dbReference type="ARBA" id="ARBA00008873"/>
    </source>
</evidence>
<proteinExistence type="evidence at transcript level"/>
<dbReference type="GO" id="GO:0016020">
    <property type="term" value="C:membrane"/>
    <property type="evidence" value="ECO:0007669"/>
    <property type="project" value="UniProtKB-SubCell"/>
</dbReference>
<protein>
    <recommendedName>
        <fullName evidence="9">Cation efflux protein transmembrane domain-containing protein</fullName>
    </recommendedName>
</protein>
<feature type="transmembrane region" description="Helical" evidence="8">
    <location>
        <begin position="65"/>
        <end position="87"/>
    </location>
</feature>
<name>I2CPM8_NANGC</name>
<evidence type="ECO:0000256" key="8">
    <source>
        <dbReference type="SAM" id="Phobius"/>
    </source>
</evidence>
<keyword evidence="3 8" id="KW-0812">Transmembrane</keyword>
<evidence type="ECO:0000256" key="1">
    <source>
        <dbReference type="ARBA" id="ARBA00004141"/>
    </source>
</evidence>
<feature type="domain" description="Cation efflux protein transmembrane" evidence="9">
    <location>
        <begin position="3"/>
        <end position="142"/>
    </location>
</feature>
<keyword evidence="5 8" id="KW-1133">Transmembrane helix</keyword>
<keyword evidence="6 8" id="KW-0472">Membrane</keyword>
<dbReference type="InterPro" id="IPR002524">
    <property type="entry name" value="Cation_efflux"/>
</dbReference>
<evidence type="ECO:0000256" key="3">
    <source>
        <dbReference type="ARBA" id="ARBA00022692"/>
    </source>
</evidence>
<dbReference type="Pfam" id="PF01545">
    <property type="entry name" value="Cation_efflux"/>
    <property type="match status" value="1"/>
</dbReference>
<organism evidence="10">
    <name type="scientific">Nannochloropsis gaditana (strain CCMP526)</name>
    <name type="common">Green microalga</name>
    <name type="synonym">Microchloropsis gaditana</name>
    <dbReference type="NCBI Taxonomy" id="1093141"/>
    <lineage>
        <taxon>Eukaryota</taxon>
        <taxon>Sar</taxon>
        <taxon>Stramenopiles</taxon>
        <taxon>Ochrophyta</taxon>
        <taxon>Eustigmatophyceae</taxon>
        <taxon>Eustigmatales</taxon>
        <taxon>Monodopsidaceae</taxon>
        <taxon>Nannochloropsis</taxon>
    </lineage>
</organism>
<reference evidence="10" key="1">
    <citation type="journal article" date="2012" name="Bioengineered">
        <title>Additional insights into the genome of the oleaginous model alga Nannochloropsis gaditana.</title>
        <authorList>
            <person name="Jinkerson R.E."/>
            <person name="Radakovits R."/>
            <person name="Posewitz M.C."/>
        </authorList>
    </citation>
    <scope>NUCLEOTIDE SEQUENCE</scope>
    <source>
        <strain evidence="10">CCMP526</strain>
    </source>
</reference>
<evidence type="ECO:0000259" key="9">
    <source>
        <dbReference type="Pfam" id="PF01545"/>
    </source>
</evidence>
<evidence type="ECO:0000313" key="10">
    <source>
        <dbReference type="EMBL" id="AFJ68861.1"/>
    </source>
</evidence>
<feature type="non-terminal residue" evidence="10">
    <location>
        <position position="238"/>
    </location>
</feature>
<dbReference type="InterPro" id="IPR027469">
    <property type="entry name" value="Cation_efflux_TMD_sf"/>
</dbReference>
<sequence length="238" mass="25346">MMLLTSVYLIAELTISVITGSIALQADSFHMLSDVMALGTAWWAQVLAKKGPNDKATFGWGRAEVIGALVNCAFVLGIAVEIILTAAEDVLNWSKDGATRVEDHQLTSRLMIYMGITGLALNSFGMLMFGGHHHHVGGNCPHSAHGHSHDHHHHSHGTCADSHPSTPHHHHHDDAQKPSCAGHGHTPSAPPSAPPSTTLQSPRLTTALLSPSAGEGNGLELPSSRFKDIEEGGEEEEE</sequence>
<dbReference type="InterPro" id="IPR058533">
    <property type="entry name" value="Cation_efflux_TM"/>
</dbReference>
<evidence type="ECO:0000256" key="7">
    <source>
        <dbReference type="SAM" id="MobiDB-lite"/>
    </source>
</evidence>
<dbReference type="GO" id="GO:0010312">
    <property type="term" value="P:detoxification of zinc ion"/>
    <property type="evidence" value="ECO:0007669"/>
    <property type="project" value="TreeGrafter"/>
</dbReference>
<evidence type="ECO:0000256" key="6">
    <source>
        <dbReference type="ARBA" id="ARBA00023136"/>
    </source>
</evidence>
<reference evidence="10" key="2">
    <citation type="journal article" date="2012" name="Nat. Commun.">
        <title>Draft genome sequence and genetic transformation of the oleaginous alga Nannochloropis gaditana.</title>
        <authorList>
            <person name="Radakovits R."/>
            <person name="Jinkerson R.E."/>
            <person name="Fuerstenberg S.I."/>
            <person name="Tae H."/>
            <person name="Settlage R.E."/>
            <person name="Boore J.L."/>
            <person name="Posewitz M.C."/>
        </authorList>
    </citation>
    <scope>NUCLEOTIDE SEQUENCE</scope>
    <source>
        <strain evidence="10">CCMP526</strain>
    </source>
</reference>
<dbReference type="AlphaFoldDB" id="I2CPM8"/>
<evidence type="ECO:0000256" key="5">
    <source>
        <dbReference type="ARBA" id="ARBA00022989"/>
    </source>
</evidence>
<gene>
    <name evidence="10" type="ORF">NGATSA_3018500</name>
</gene>
<dbReference type="NCBIfam" id="TIGR01297">
    <property type="entry name" value="CDF"/>
    <property type="match status" value="1"/>
</dbReference>
<accession>I2CPM8</accession>
<dbReference type="GO" id="GO:0005385">
    <property type="term" value="F:zinc ion transmembrane transporter activity"/>
    <property type="evidence" value="ECO:0007669"/>
    <property type="project" value="TreeGrafter"/>
</dbReference>
<dbReference type="GO" id="GO:0006882">
    <property type="term" value="P:intracellular zinc ion homeostasis"/>
    <property type="evidence" value="ECO:0007669"/>
    <property type="project" value="TreeGrafter"/>
</dbReference>
<keyword evidence="4" id="KW-0862">Zinc</keyword>
<feature type="compositionally biased region" description="Basic residues" evidence="7">
    <location>
        <begin position="144"/>
        <end position="156"/>
    </location>
</feature>